<gene>
    <name evidence="2" type="ORF">LOD99_7854</name>
</gene>
<evidence type="ECO:0000313" key="3">
    <source>
        <dbReference type="Proteomes" id="UP001165289"/>
    </source>
</evidence>
<feature type="region of interest" description="Disordered" evidence="1">
    <location>
        <begin position="42"/>
        <end position="62"/>
    </location>
</feature>
<organism evidence="2 3">
    <name type="scientific">Oopsacas minuta</name>
    <dbReference type="NCBI Taxonomy" id="111878"/>
    <lineage>
        <taxon>Eukaryota</taxon>
        <taxon>Metazoa</taxon>
        <taxon>Porifera</taxon>
        <taxon>Hexactinellida</taxon>
        <taxon>Hexasterophora</taxon>
        <taxon>Lyssacinosida</taxon>
        <taxon>Leucopsacidae</taxon>
        <taxon>Oopsacas</taxon>
    </lineage>
</organism>
<keyword evidence="3" id="KW-1185">Reference proteome</keyword>
<sequence>MKGVVGPLFFEEQEKTVTINTDSYLKILEVFWKELKRTIEDTCPNSGSNRMEQPPIPPTKAWIGSRTTSEAELLPLGVLERQGIYYKAKDTQRTQEKDPGGDEKHLMDNLQISDAELCFTTGKCTKSKLMPSRTCSIDQEPLELG</sequence>
<evidence type="ECO:0000313" key="2">
    <source>
        <dbReference type="EMBL" id="KAI6650803.1"/>
    </source>
</evidence>
<dbReference type="Proteomes" id="UP001165289">
    <property type="component" value="Unassembled WGS sequence"/>
</dbReference>
<name>A0AAV7JP95_9METZ</name>
<protein>
    <submittedName>
        <fullName evidence="2">Uncharacterized protein</fullName>
    </submittedName>
</protein>
<reference evidence="2 3" key="1">
    <citation type="journal article" date="2023" name="BMC Biol.">
        <title>The compact genome of the sponge Oopsacas minuta (Hexactinellida) is lacking key metazoan core genes.</title>
        <authorList>
            <person name="Santini S."/>
            <person name="Schenkelaars Q."/>
            <person name="Jourda C."/>
            <person name="Duchesne M."/>
            <person name="Belahbib H."/>
            <person name="Rocher C."/>
            <person name="Selva M."/>
            <person name="Riesgo A."/>
            <person name="Vervoort M."/>
            <person name="Leys S.P."/>
            <person name="Kodjabachian L."/>
            <person name="Le Bivic A."/>
            <person name="Borchiellini C."/>
            <person name="Claverie J.M."/>
            <person name="Renard E."/>
        </authorList>
    </citation>
    <scope>NUCLEOTIDE SEQUENCE [LARGE SCALE GENOMIC DNA]</scope>
    <source>
        <strain evidence="2">SPO-2</strain>
    </source>
</reference>
<dbReference type="AlphaFoldDB" id="A0AAV7JP95"/>
<accession>A0AAV7JP95</accession>
<dbReference type="EMBL" id="JAKMXF010000310">
    <property type="protein sequence ID" value="KAI6650803.1"/>
    <property type="molecule type" value="Genomic_DNA"/>
</dbReference>
<comment type="caution">
    <text evidence="2">The sequence shown here is derived from an EMBL/GenBank/DDBJ whole genome shotgun (WGS) entry which is preliminary data.</text>
</comment>
<evidence type="ECO:0000256" key="1">
    <source>
        <dbReference type="SAM" id="MobiDB-lite"/>
    </source>
</evidence>
<proteinExistence type="predicted"/>